<sequence>MQDISFQHVFSRVYSYLCEAGVEMTSERCRQLLQLIDDAVAEVGASPDQNSTNGKLPDSRSVAGHHLLDNAMNRLPEYFTLPKANIPTPAPSLCRGSIGYHRRG</sequence>
<protein>
    <submittedName>
        <fullName evidence="1">Uncharacterized protein</fullName>
    </submittedName>
</protein>
<gene>
    <name evidence="1" type="ORF">KO508_14780</name>
</gene>
<reference evidence="1 2" key="1">
    <citation type="submission" date="2021-05" db="EMBL/GenBank/DDBJ databases">
        <title>Draft genomes of bacteria isolated from model marine particles.</title>
        <authorList>
            <person name="Datta M.S."/>
            <person name="Schwartzman J.A."/>
            <person name="Enke T.N."/>
            <person name="Saavedra J."/>
            <person name="Cermak N."/>
            <person name="Cordero O.X."/>
        </authorList>
    </citation>
    <scope>NUCLEOTIDE SEQUENCE [LARGE SCALE GENOMIC DNA]</scope>
    <source>
        <strain evidence="1 2">D2M19</strain>
    </source>
</reference>
<comment type="caution">
    <text evidence="1">The sequence shown here is derived from an EMBL/GenBank/DDBJ whole genome shotgun (WGS) entry which is preliminary data.</text>
</comment>
<dbReference type="Proteomes" id="UP000753376">
    <property type="component" value="Unassembled WGS sequence"/>
</dbReference>
<organism evidence="1 2">
    <name type="scientific">Marinobacter salexigens</name>
    <dbReference type="NCBI Taxonomy" id="1925763"/>
    <lineage>
        <taxon>Bacteria</taxon>
        <taxon>Pseudomonadati</taxon>
        <taxon>Pseudomonadota</taxon>
        <taxon>Gammaproteobacteria</taxon>
        <taxon>Pseudomonadales</taxon>
        <taxon>Marinobacteraceae</taxon>
        <taxon>Marinobacter</taxon>
    </lineage>
</organism>
<dbReference type="EMBL" id="JAHKPV010000021">
    <property type="protein sequence ID" value="MBU2875268.1"/>
    <property type="molecule type" value="Genomic_DNA"/>
</dbReference>
<name>A0ABS6AAQ5_9GAMM</name>
<proteinExistence type="predicted"/>
<evidence type="ECO:0000313" key="2">
    <source>
        <dbReference type="Proteomes" id="UP000753376"/>
    </source>
</evidence>
<keyword evidence="2" id="KW-1185">Reference proteome</keyword>
<evidence type="ECO:0000313" key="1">
    <source>
        <dbReference type="EMBL" id="MBU2875268.1"/>
    </source>
</evidence>
<accession>A0ABS6AAQ5</accession>
<dbReference type="RefSeq" id="WP_216009071.1">
    <property type="nucleotide sequence ID" value="NZ_JAHKPV010000021.1"/>
</dbReference>